<dbReference type="GO" id="GO:0015473">
    <property type="term" value="F:fimbrial usher porin activity"/>
    <property type="evidence" value="ECO:0007669"/>
    <property type="project" value="InterPro"/>
</dbReference>
<dbReference type="Gene3D" id="2.60.40.2070">
    <property type="match status" value="1"/>
</dbReference>
<dbReference type="Pfam" id="PF00577">
    <property type="entry name" value="Usher"/>
    <property type="match status" value="2"/>
</dbReference>
<reference evidence="3 4" key="1">
    <citation type="submission" date="2016-12" db="EMBL/GenBank/DDBJ databases">
        <authorList>
            <person name="Song W.-J."/>
            <person name="Kurnit D.M."/>
        </authorList>
    </citation>
    <scope>NUCLEOTIDE SEQUENCE [LARGE SCALE GENOMIC DNA]</scope>
    <source>
        <strain evidence="3 4">STM7296</strain>
    </source>
</reference>
<feature type="signal peptide" evidence="1">
    <location>
        <begin position="1"/>
        <end position="31"/>
    </location>
</feature>
<accession>A0A1N7S8M8</accession>
<dbReference type="OrthoDB" id="8587at2"/>
<gene>
    <name evidence="3" type="ORF">BN2475_450005</name>
</gene>
<evidence type="ECO:0000313" key="3">
    <source>
        <dbReference type="EMBL" id="SIT43692.1"/>
    </source>
</evidence>
<evidence type="ECO:0000256" key="1">
    <source>
        <dbReference type="SAM" id="SignalP"/>
    </source>
</evidence>
<feature type="domain" description="PapC-like C-terminal" evidence="2">
    <location>
        <begin position="722"/>
        <end position="780"/>
    </location>
</feature>
<dbReference type="PANTHER" id="PTHR30451:SF5">
    <property type="entry name" value="SLR0019 PROTEIN"/>
    <property type="match status" value="1"/>
</dbReference>
<keyword evidence="1" id="KW-0732">Signal</keyword>
<keyword evidence="4" id="KW-1185">Reference proteome</keyword>
<proteinExistence type="predicted"/>
<dbReference type="EMBL" id="CYGX02000045">
    <property type="protein sequence ID" value="SIT43692.1"/>
    <property type="molecule type" value="Genomic_DNA"/>
</dbReference>
<dbReference type="AlphaFoldDB" id="A0A1N7S8M8"/>
<dbReference type="Pfam" id="PF13953">
    <property type="entry name" value="PapC_C"/>
    <property type="match status" value="1"/>
</dbReference>
<dbReference type="Gene3D" id="2.60.40.2610">
    <property type="entry name" value="Outer membrane usher protein FimD, plug domain"/>
    <property type="match status" value="1"/>
</dbReference>
<organism evidence="3 4">
    <name type="scientific">Paraburkholderia ribeironis</name>
    <dbReference type="NCBI Taxonomy" id="1247936"/>
    <lineage>
        <taxon>Bacteria</taxon>
        <taxon>Pseudomonadati</taxon>
        <taxon>Pseudomonadota</taxon>
        <taxon>Betaproteobacteria</taxon>
        <taxon>Burkholderiales</taxon>
        <taxon>Burkholderiaceae</taxon>
        <taxon>Paraburkholderia</taxon>
    </lineage>
</organism>
<protein>
    <submittedName>
        <fullName evidence="3">Fimbrial biogenesis outer membrane usher protein</fullName>
    </submittedName>
</protein>
<feature type="chain" id="PRO_5012591389" evidence="1">
    <location>
        <begin position="32"/>
        <end position="801"/>
    </location>
</feature>
<dbReference type="Gene3D" id="2.60.40.3110">
    <property type="match status" value="1"/>
</dbReference>
<sequence length="801" mass="84296">MARRPRKTCLWPTVLTEAILLQSLLVFGAHAADTVTSAGSAANSAQLTDSSDSVSRLGGTDLYLEVTLNGAQGGLAHFGYLDGELWASIATLHELGFALPSSTPDPVRLNSLNGVQANYDASRQAVAISAPLSMLKLGTTVLNAPENSRPHATASPGILLNYDIFGTEGQQGSSLSGFTELRAFNSSGVFSSTALSQAIHINGAGWQNSSVRLDTSWSTSFPDSLLTLRLGDTLTDALSWSRSTRIAGVQLGTNFTLQPYLITAPLPAFFGSATLPSNVQLFINGMQQYSGQVPAGPFQLNTIPNISGAGNAQVVLTDALGRATTLNFSLYNEQQLLKQGLSDWSAEFGVVRENYGLTSFSYGHDPVGSGTWRYGVSDHLTVEAHAEGTSKLINGGAGAALLLGSAGGVVSASLAQSAYAGHSGSQYGLGYSWRNDRFNFSVNGIHTRGTYTDVATLYGSPPPSVSGQVVAGYSTEHLGSFGVSYVQLRYPQQDATRFATAYWSKSIGRSLSLSLSFNQNIGNAASRSMFLVATIALEHDITVSSSVQRNGNSTGFVVNASQSPPSEGGFSWRAALRQGNDQNGGQGEVDYLGRYGQLQAGVSSIGQTRYGYAGATGALVLMGGGVFATRQISTGFAVISTDGIPHVPVKLENNLIGTTDSQGLLLVSPLNAYQNNQLSIDPMDLPANVRIDRVKALATPTDRAGTLVRFGITPIRAASIILHDDSGQPLPLGSRVTIQGQADNGSMTGFDGTVYLDTLGEHNTLIVHTPTGVCRASFDYHNVSETIPTLGPLLCRKDISP</sequence>
<dbReference type="InterPro" id="IPR043142">
    <property type="entry name" value="PapC-like_C_sf"/>
</dbReference>
<dbReference type="InterPro" id="IPR000015">
    <property type="entry name" value="Fimb_usher"/>
</dbReference>
<dbReference type="InterPro" id="IPR025949">
    <property type="entry name" value="PapC-like_C"/>
</dbReference>
<dbReference type="GO" id="GO:0009297">
    <property type="term" value="P:pilus assembly"/>
    <property type="evidence" value="ECO:0007669"/>
    <property type="project" value="InterPro"/>
</dbReference>
<dbReference type="RefSeq" id="WP_094781215.1">
    <property type="nucleotide sequence ID" value="NZ_CYGX02000045.1"/>
</dbReference>
<evidence type="ECO:0000259" key="2">
    <source>
        <dbReference type="Pfam" id="PF13953"/>
    </source>
</evidence>
<dbReference type="STRING" id="1247936.BN2475_450005"/>
<dbReference type="GO" id="GO:0009279">
    <property type="term" value="C:cell outer membrane"/>
    <property type="evidence" value="ECO:0007669"/>
    <property type="project" value="TreeGrafter"/>
</dbReference>
<name>A0A1N7S8M8_9BURK</name>
<dbReference type="Proteomes" id="UP000187012">
    <property type="component" value="Unassembled WGS sequence"/>
</dbReference>
<dbReference type="InterPro" id="IPR042186">
    <property type="entry name" value="FimD_plug_dom"/>
</dbReference>
<dbReference type="PANTHER" id="PTHR30451">
    <property type="entry name" value="OUTER MEMBRANE USHER PROTEIN"/>
    <property type="match status" value="1"/>
</dbReference>
<evidence type="ECO:0000313" key="4">
    <source>
        <dbReference type="Proteomes" id="UP000187012"/>
    </source>
</evidence>